<reference evidence="1 2" key="1">
    <citation type="submission" date="2021-10" db="EMBL/GenBank/DDBJ databases">
        <authorList>
            <person name="Koch H."/>
        </authorList>
    </citation>
    <scope>NUCLEOTIDE SEQUENCE [LARGE SCALE GENOMIC DNA]</scope>
    <source>
        <strain evidence="1">6680</strain>
    </source>
</reference>
<sequence>MIEPIFVSNKLICPVLQQINGTLLIPPLS</sequence>
<evidence type="ECO:0000313" key="1">
    <source>
        <dbReference type="EMBL" id="CAG9933274.1"/>
    </source>
</evidence>
<protein>
    <submittedName>
        <fullName evidence="1">Uncharacterized protein</fullName>
    </submittedName>
</protein>
<proteinExistence type="predicted"/>
<gene>
    <name evidence="1" type="ORF">NTG6680_2025</name>
</gene>
<evidence type="ECO:0000313" key="2">
    <source>
        <dbReference type="Proteomes" id="UP000839052"/>
    </source>
</evidence>
<name>A0ABN8AMP8_9PROT</name>
<dbReference type="EMBL" id="OU912926">
    <property type="protein sequence ID" value="CAG9933274.1"/>
    <property type="molecule type" value="Genomic_DNA"/>
</dbReference>
<keyword evidence="2" id="KW-1185">Reference proteome</keyword>
<organism evidence="1 2">
    <name type="scientific">Candidatus Nitrotoga arctica</name>
    <dbReference type="NCBI Taxonomy" id="453162"/>
    <lineage>
        <taxon>Bacteria</taxon>
        <taxon>Pseudomonadati</taxon>
        <taxon>Pseudomonadota</taxon>
        <taxon>Betaproteobacteria</taxon>
        <taxon>Nitrosomonadales</taxon>
        <taxon>Gallionellaceae</taxon>
        <taxon>Candidatus Nitrotoga</taxon>
    </lineage>
</organism>
<accession>A0ABN8AMP8</accession>
<dbReference type="Proteomes" id="UP000839052">
    <property type="component" value="Chromosome"/>
</dbReference>